<dbReference type="InterPro" id="IPR014985">
    <property type="entry name" value="WbqC"/>
</dbReference>
<comment type="caution">
    <text evidence="1">The sequence shown here is derived from an EMBL/GenBank/DDBJ whole genome shotgun (WGS) entry which is preliminary data.</text>
</comment>
<accession>A0ABS5GTW8</accession>
<sequence>MIAVMQPYIFPYLGYYQLVNMADIFILYDDVNFIKGGYINRNNILVDGAAQRFTLPVPGASSNKKICELSFSPDTKKILKTISQAYSKAPFYSDVYPLIEMVLRTDERSIASVCQVGIKSVFDYLGIDKKIIKSTDLTYDRGASPADRLIEMTRSFADSVYVNSVGGQALYDKEYFDTRGVELKFMNMKSVQYLQGEGEFIPNLSMIDVLMWCDKDRIKNLLSEYRLV</sequence>
<dbReference type="RefSeq" id="WP_212514248.1">
    <property type="nucleotide sequence ID" value="NZ_CAWQDX010000071.1"/>
</dbReference>
<evidence type="ECO:0000313" key="1">
    <source>
        <dbReference type="EMBL" id="MBR7630581.1"/>
    </source>
</evidence>
<dbReference type="EMBL" id="JAGRZL010000047">
    <property type="protein sequence ID" value="MBR7630581.1"/>
    <property type="molecule type" value="Genomic_DNA"/>
</dbReference>
<dbReference type="Pfam" id="PF08889">
    <property type="entry name" value="WbqC"/>
    <property type="match status" value="1"/>
</dbReference>
<keyword evidence="2" id="KW-1185">Reference proteome</keyword>
<name>A0ABS5GTW8_9GAMM</name>
<gene>
    <name evidence="1" type="ORF">KAT72_16500</name>
</gene>
<reference evidence="1 2" key="1">
    <citation type="submission" date="2021-04" db="EMBL/GenBank/DDBJ databases">
        <title>Draft Genome of Aeromonas popoffii ID682, isolated from a natural water source in Idaho.</title>
        <authorList>
            <person name="Testerman T."/>
            <person name="Graf J."/>
        </authorList>
    </citation>
    <scope>NUCLEOTIDE SEQUENCE [LARGE SCALE GENOMIC DNA]</scope>
    <source>
        <strain evidence="1 2">ID682</strain>
    </source>
</reference>
<dbReference type="Proteomes" id="UP000675653">
    <property type="component" value="Unassembled WGS sequence"/>
</dbReference>
<evidence type="ECO:0000313" key="2">
    <source>
        <dbReference type="Proteomes" id="UP000675653"/>
    </source>
</evidence>
<organism evidence="1 2">
    <name type="scientific">Aeromonas popoffii</name>
    <dbReference type="NCBI Taxonomy" id="70856"/>
    <lineage>
        <taxon>Bacteria</taxon>
        <taxon>Pseudomonadati</taxon>
        <taxon>Pseudomonadota</taxon>
        <taxon>Gammaproteobacteria</taxon>
        <taxon>Aeromonadales</taxon>
        <taxon>Aeromonadaceae</taxon>
        <taxon>Aeromonas</taxon>
    </lineage>
</organism>
<proteinExistence type="predicted"/>
<protein>
    <submittedName>
        <fullName evidence="1">WbqC family protein</fullName>
    </submittedName>
</protein>